<evidence type="ECO:0000256" key="1">
    <source>
        <dbReference type="SAM" id="MobiDB-lite"/>
    </source>
</evidence>
<proteinExistence type="predicted"/>
<feature type="compositionally biased region" description="Pro residues" evidence="1">
    <location>
        <begin position="69"/>
        <end position="82"/>
    </location>
</feature>
<evidence type="ECO:0000313" key="3">
    <source>
        <dbReference type="Proteomes" id="UP000306635"/>
    </source>
</evidence>
<accession>A0A5R9R9X4</accession>
<dbReference type="EMBL" id="SWDV01000004">
    <property type="protein sequence ID" value="TLX79908.1"/>
    <property type="molecule type" value="Genomic_DNA"/>
</dbReference>
<keyword evidence="3" id="KW-1185">Reference proteome</keyword>
<gene>
    <name evidence="2" type="ORF">FAS41_06565</name>
</gene>
<comment type="caution">
    <text evidence="2">The sequence shown here is derived from an EMBL/GenBank/DDBJ whole genome shotgun (WGS) entry which is preliminary data.</text>
</comment>
<evidence type="ECO:0000313" key="2">
    <source>
        <dbReference type="EMBL" id="TLX79908.1"/>
    </source>
</evidence>
<dbReference type="AlphaFoldDB" id="A0A5R9R9X4"/>
<dbReference type="OrthoDB" id="9801841at2"/>
<reference evidence="2 3" key="1">
    <citation type="submission" date="2019-04" db="EMBL/GenBank/DDBJ databases">
        <authorList>
            <person name="Li M."/>
        </authorList>
    </citation>
    <scope>NUCLEOTIDE SEQUENCE [LARGE SCALE GENOMIC DNA]</scope>
    <source>
        <strain evidence="2 3">LAM1902</strain>
    </source>
</reference>
<name>A0A5R9R9X4_9PSED</name>
<dbReference type="Proteomes" id="UP000306635">
    <property type="component" value="Unassembled WGS sequence"/>
</dbReference>
<sequence>MNGMLTVGIIVCTLLGVLAVALCKPLGDGGQTPQVDVITRQEEKRPALEDDSTIIPASAPVPDDLSPDLPDPAAPSTLPPAEAPTVAEAPTAVTPPRAQHKEPPALPQARKSTRKELTSSPRNAMAPAATGTLIVIMHPWGEVWIDGRKRGFSPPQFRLQLPPGCYQVELRNPGRPSHVQRLQIPSGQSVTLRHDFLQAPAHTTPNADSP</sequence>
<feature type="region of interest" description="Disordered" evidence="1">
    <location>
        <begin position="43"/>
        <end position="125"/>
    </location>
</feature>
<dbReference type="RefSeq" id="WP_138520798.1">
    <property type="nucleotide sequence ID" value="NZ_JAOCBK010000001.1"/>
</dbReference>
<evidence type="ECO:0008006" key="4">
    <source>
        <dbReference type="Google" id="ProtNLM"/>
    </source>
</evidence>
<feature type="compositionally biased region" description="Low complexity" evidence="1">
    <location>
        <begin position="56"/>
        <end position="68"/>
    </location>
</feature>
<feature type="compositionally biased region" description="Low complexity" evidence="1">
    <location>
        <begin position="83"/>
        <end position="96"/>
    </location>
</feature>
<organism evidence="2 3">
    <name type="scientific">Pseudomonas nicosulfuronedens</name>
    <dbReference type="NCBI Taxonomy" id="2571105"/>
    <lineage>
        <taxon>Bacteria</taxon>
        <taxon>Pseudomonadati</taxon>
        <taxon>Pseudomonadota</taxon>
        <taxon>Gammaproteobacteria</taxon>
        <taxon>Pseudomonadales</taxon>
        <taxon>Pseudomonadaceae</taxon>
        <taxon>Pseudomonas</taxon>
    </lineage>
</organism>
<protein>
    <recommendedName>
        <fullName evidence="4">PEGA domain-containing protein</fullName>
    </recommendedName>
</protein>